<dbReference type="RefSeq" id="WP_145240079.1">
    <property type="nucleotide sequence ID" value="NZ_CP036273.1"/>
</dbReference>
<sequence>MSSRIPPTKVIPDAPPANILIPPQQTFEHADEERIRTRAHELWEAAGRPDGDGVAYWHQAEREVRGG</sequence>
<dbReference type="AlphaFoldDB" id="A0A517XUS3"/>
<protein>
    <recommendedName>
        <fullName evidence="3">DUF2934 domain-containing protein</fullName>
    </recommendedName>
</protein>
<keyword evidence="2" id="KW-1185">Reference proteome</keyword>
<accession>A0A517XUS3</accession>
<reference evidence="1 2" key="1">
    <citation type="submission" date="2019-02" db="EMBL/GenBank/DDBJ databases">
        <title>Deep-cultivation of Planctomycetes and their phenomic and genomic characterization uncovers novel biology.</title>
        <authorList>
            <person name="Wiegand S."/>
            <person name="Jogler M."/>
            <person name="Boedeker C."/>
            <person name="Pinto D."/>
            <person name="Vollmers J."/>
            <person name="Rivas-Marin E."/>
            <person name="Kohn T."/>
            <person name="Peeters S.H."/>
            <person name="Heuer A."/>
            <person name="Rast P."/>
            <person name="Oberbeckmann S."/>
            <person name="Bunk B."/>
            <person name="Jeske O."/>
            <person name="Meyerdierks A."/>
            <person name="Storesund J.E."/>
            <person name="Kallscheuer N."/>
            <person name="Luecker S."/>
            <person name="Lage O.M."/>
            <person name="Pohl T."/>
            <person name="Merkel B.J."/>
            <person name="Hornburger P."/>
            <person name="Mueller R.-W."/>
            <person name="Bruemmer F."/>
            <person name="Labrenz M."/>
            <person name="Spormann A.M."/>
            <person name="Op den Camp H."/>
            <person name="Overmann J."/>
            <person name="Amann R."/>
            <person name="Jetten M.S.M."/>
            <person name="Mascher T."/>
            <person name="Medema M.H."/>
            <person name="Devos D.P."/>
            <person name="Kaster A.-K."/>
            <person name="Ovreas L."/>
            <person name="Rohde M."/>
            <person name="Galperin M.Y."/>
            <person name="Jogler C."/>
        </authorList>
    </citation>
    <scope>NUCLEOTIDE SEQUENCE [LARGE SCALE GENOMIC DNA]</scope>
    <source>
        <strain evidence="1 2">ETA_A1</strain>
    </source>
</reference>
<evidence type="ECO:0000313" key="2">
    <source>
        <dbReference type="Proteomes" id="UP000319576"/>
    </source>
</evidence>
<dbReference type="Proteomes" id="UP000319576">
    <property type="component" value="Chromosome"/>
</dbReference>
<evidence type="ECO:0000313" key="1">
    <source>
        <dbReference type="EMBL" id="QDU21256.1"/>
    </source>
</evidence>
<evidence type="ECO:0008006" key="3">
    <source>
        <dbReference type="Google" id="ProtNLM"/>
    </source>
</evidence>
<dbReference type="OrthoDB" id="283234at2"/>
<dbReference type="KEGG" id="uli:ETAA1_32210"/>
<name>A0A517XUS3_9BACT</name>
<dbReference type="InterPro" id="IPR021327">
    <property type="entry name" value="DUF2934"/>
</dbReference>
<gene>
    <name evidence="1" type="ORF">ETAA1_32210</name>
</gene>
<dbReference type="Pfam" id="PF11154">
    <property type="entry name" value="DUF2934"/>
    <property type="match status" value="1"/>
</dbReference>
<proteinExistence type="predicted"/>
<organism evidence="1 2">
    <name type="scientific">Urbifossiella limnaea</name>
    <dbReference type="NCBI Taxonomy" id="2528023"/>
    <lineage>
        <taxon>Bacteria</taxon>
        <taxon>Pseudomonadati</taxon>
        <taxon>Planctomycetota</taxon>
        <taxon>Planctomycetia</taxon>
        <taxon>Gemmatales</taxon>
        <taxon>Gemmataceae</taxon>
        <taxon>Urbifossiella</taxon>
    </lineage>
</organism>
<dbReference type="EMBL" id="CP036273">
    <property type="protein sequence ID" value="QDU21256.1"/>
    <property type="molecule type" value="Genomic_DNA"/>
</dbReference>